<gene>
    <name evidence="1" type="ORF">DPMN_055819</name>
</gene>
<dbReference type="EMBL" id="JAIWYP010000012">
    <property type="protein sequence ID" value="KAH3729841.1"/>
    <property type="molecule type" value="Genomic_DNA"/>
</dbReference>
<sequence>MRNCDKSVTEKSIISLGDLDPSDLIKRLRSMQGTYMPNMKEIGKELKVLWETSEEGQTGNYMLRRNCISGA</sequence>
<dbReference type="Proteomes" id="UP000828390">
    <property type="component" value="Unassembled WGS sequence"/>
</dbReference>
<keyword evidence="2" id="KW-1185">Reference proteome</keyword>
<reference evidence="1" key="1">
    <citation type="journal article" date="2019" name="bioRxiv">
        <title>The Genome of the Zebra Mussel, Dreissena polymorpha: A Resource for Invasive Species Research.</title>
        <authorList>
            <person name="McCartney M.A."/>
            <person name="Auch B."/>
            <person name="Kono T."/>
            <person name="Mallez S."/>
            <person name="Zhang Y."/>
            <person name="Obille A."/>
            <person name="Becker A."/>
            <person name="Abrahante J.E."/>
            <person name="Garbe J."/>
            <person name="Badalamenti J.P."/>
            <person name="Herman A."/>
            <person name="Mangelson H."/>
            <person name="Liachko I."/>
            <person name="Sullivan S."/>
            <person name="Sone E.D."/>
            <person name="Koren S."/>
            <person name="Silverstein K.A.T."/>
            <person name="Beckman K.B."/>
            <person name="Gohl D.M."/>
        </authorList>
    </citation>
    <scope>NUCLEOTIDE SEQUENCE</scope>
    <source>
        <strain evidence="1">Duluth1</strain>
        <tissue evidence="1">Whole animal</tissue>
    </source>
</reference>
<name>A0A9D4CS27_DREPO</name>
<protein>
    <submittedName>
        <fullName evidence="1">Uncharacterized protein</fullName>
    </submittedName>
</protein>
<organism evidence="1 2">
    <name type="scientific">Dreissena polymorpha</name>
    <name type="common">Zebra mussel</name>
    <name type="synonym">Mytilus polymorpha</name>
    <dbReference type="NCBI Taxonomy" id="45954"/>
    <lineage>
        <taxon>Eukaryota</taxon>
        <taxon>Metazoa</taxon>
        <taxon>Spiralia</taxon>
        <taxon>Lophotrochozoa</taxon>
        <taxon>Mollusca</taxon>
        <taxon>Bivalvia</taxon>
        <taxon>Autobranchia</taxon>
        <taxon>Heteroconchia</taxon>
        <taxon>Euheterodonta</taxon>
        <taxon>Imparidentia</taxon>
        <taxon>Neoheterodontei</taxon>
        <taxon>Myida</taxon>
        <taxon>Dreissenoidea</taxon>
        <taxon>Dreissenidae</taxon>
        <taxon>Dreissena</taxon>
    </lineage>
</organism>
<accession>A0A9D4CS27</accession>
<comment type="caution">
    <text evidence="1">The sequence shown here is derived from an EMBL/GenBank/DDBJ whole genome shotgun (WGS) entry which is preliminary data.</text>
</comment>
<evidence type="ECO:0000313" key="2">
    <source>
        <dbReference type="Proteomes" id="UP000828390"/>
    </source>
</evidence>
<proteinExistence type="predicted"/>
<dbReference type="AlphaFoldDB" id="A0A9D4CS27"/>
<reference evidence="1" key="2">
    <citation type="submission" date="2020-11" db="EMBL/GenBank/DDBJ databases">
        <authorList>
            <person name="McCartney M.A."/>
            <person name="Auch B."/>
            <person name="Kono T."/>
            <person name="Mallez S."/>
            <person name="Becker A."/>
            <person name="Gohl D.M."/>
            <person name="Silverstein K.A.T."/>
            <person name="Koren S."/>
            <person name="Bechman K.B."/>
            <person name="Herman A."/>
            <person name="Abrahante J.E."/>
            <person name="Garbe J."/>
        </authorList>
    </citation>
    <scope>NUCLEOTIDE SEQUENCE</scope>
    <source>
        <strain evidence="1">Duluth1</strain>
        <tissue evidence="1">Whole animal</tissue>
    </source>
</reference>
<evidence type="ECO:0000313" key="1">
    <source>
        <dbReference type="EMBL" id="KAH3729841.1"/>
    </source>
</evidence>